<proteinExistence type="predicted"/>
<evidence type="ECO:0000259" key="1">
    <source>
        <dbReference type="Pfam" id="PF12867"/>
    </source>
</evidence>
<evidence type="ECO:0000313" key="2">
    <source>
        <dbReference type="EMBL" id="MFD1737638.1"/>
    </source>
</evidence>
<gene>
    <name evidence="2" type="ORF">ACFSCX_13910</name>
</gene>
<dbReference type="Pfam" id="PF12867">
    <property type="entry name" value="DinB_2"/>
    <property type="match status" value="1"/>
</dbReference>
<organism evidence="2 3">
    <name type="scientific">Bacillus salitolerans</name>
    <dbReference type="NCBI Taxonomy" id="1437434"/>
    <lineage>
        <taxon>Bacteria</taxon>
        <taxon>Bacillati</taxon>
        <taxon>Bacillota</taxon>
        <taxon>Bacilli</taxon>
        <taxon>Bacillales</taxon>
        <taxon>Bacillaceae</taxon>
        <taxon>Bacillus</taxon>
    </lineage>
</organism>
<dbReference type="InterPro" id="IPR024775">
    <property type="entry name" value="DinB-like"/>
</dbReference>
<protein>
    <submittedName>
        <fullName evidence="2">DinB family protein</fullName>
    </submittedName>
</protein>
<evidence type="ECO:0000313" key="3">
    <source>
        <dbReference type="Proteomes" id="UP001597214"/>
    </source>
</evidence>
<dbReference type="Proteomes" id="UP001597214">
    <property type="component" value="Unassembled WGS sequence"/>
</dbReference>
<accession>A0ABW4LU65</accession>
<dbReference type="RefSeq" id="WP_377928857.1">
    <property type="nucleotide sequence ID" value="NZ_JBHUEM010000021.1"/>
</dbReference>
<sequence>MSRVINVQNLIDTRENLVKEISSLKWEELNEKQTSEEWSIGQVCHHLIVSETVFTKAIVYGLKKNDQVNVEQKQVDLTLDRSRKIDAPEIVLPHDGPFDLHKLLEGLQESRSKLLHVLNSLEDHSILWERATKHPIFGELALNQWVDIVYLHEERHIEQIKELKALQVK</sequence>
<dbReference type="SUPFAM" id="SSF109854">
    <property type="entry name" value="DinB/YfiT-like putative metalloenzymes"/>
    <property type="match status" value="1"/>
</dbReference>
<reference evidence="3" key="1">
    <citation type="journal article" date="2019" name="Int. J. Syst. Evol. Microbiol.">
        <title>The Global Catalogue of Microorganisms (GCM) 10K type strain sequencing project: providing services to taxonomists for standard genome sequencing and annotation.</title>
        <authorList>
            <consortium name="The Broad Institute Genomics Platform"/>
            <consortium name="The Broad Institute Genome Sequencing Center for Infectious Disease"/>
            <person name="Wu L."/>
            <person name="Ma J."/>
        </authorList>
    </citation>
    <scope>NUCLEOTIDE SEQUENCE [LARGE SCALE GENOMIC DNA]</scope>
    <source>
        <strain evidence="3">CCUG 49339</strain>
    </source>
</reference>
<comment type="caution">
    <text evidence="2">The sequence shown here is derived from an EMBL/GenBank/DDBJ whole genome shotgun (WGS) entry which is preliminary data.</text>
</comment>
<keyword evidence="3" id="KW-1185">Reference proteome</keyword>
<dbReference type="EMBL" id="JBHUEM010000021">
    <property type="protein sequence ID" value="MFD1737638.1"/>
    <property type="molecule type" value="Genomic_DNA"/>
</dbReference>
<dbReference type="Gene3D" id="1.20.120.450">
    <property type="entry name" value="dinb family like domain"/>
    <property type="match status" value="1"/>
</dbReference>
<feature type="domain" description="DinB-like" evidence="1">
    <location>
        <begin position="11"/>
        <end position="160"/>
    </location>
</feature>
<name>A0ABW4LU65_9BACI</name>
<dbReference type="InterPro" id="IPR034660">
    <property type="entry name" value="DinB/YfiT-like"/>
</dbReference>